<name>A0A5C5CCH7_9HYPH</name>
<keyword evidence="4 5" id="KW-0274">FAD</keyword>
<dbReference type="PIRSF" id="PIRSF000137">
    <property type="entry name" value="Alcohol_oxidase"/>
    <property type="match status" value="1"/>
</dbReference>
<evidence type="ECO:0000256" key="4">
    <source>
        <dbReference type="ARBA" id="ARBA00022827"/>
    </source>
</evidence>
<dbReference type="PANTHER" id="PTHR11552">
    <property type="entry name" value="GLUCOSE-METHANOL-CHOLINE GMC OXIDOREDUCTASE"/>
    <property type="match status" value="1"/>
</dbReference>
<dbReference type="Pfam" id="PF05199">
    <property type="entry name" value="GMC_oxred_C"/>
    <property type="match status" value="1"/>
</dbReference>
<sequence>MKTFDYIVVGGGSSGCVVTNRLIKAGKSVLLLEEGPKDNSPFIHIPATFVRVLGSKRTFKYQTEPEPGANGRMLVVPQGRTLGGGSSVNAMIYIRGQAQDYDTWRDLGCDGWGYDEVLPVFKRCEDNETLADDFHGTGGPLKVSEPRHRHPISLAFVRAAQEVGLPFSHDFNGASQDGVGFFQTTTSQARRGSTAATYLKVVKGSPLLTVSTESSVRTIIIENGAASGIVYRTADGTDHSVLAREEVILCAGALATPKLLMLSGIGPGAHLTSHGIPVIRDLPGVGNNFQDHITASVYGITDRSISLKGQDRGFRAVANGLQYLFNRSGLLSSNVVETGGFIDTSGCGRPDIQFHVTPALVGDASRGQMDGHGVSINPCILRPEARGKVSLRSSKLDDPILFVGNNLTKQADIDTLVRGIKLGRKILAAPAMKALGFRELAPGDATQSDEAIEKYGRSIAKTVYHPSGTAKMGCDEMAVVDSQLRVICVPRLRVADASIMPTLVSGNTNAPTIMIAERCADFILSKIQPESRRLR</sequence>
<keyword evidence="12" id="KW-1185">Reference proteome</keyword>
<dbReference type="EMBL" id="JACIEX010000016">
    <property type="protein sequence ID" value="MBB4095979.1"/>
    <property type="molecule type" value="Genomic_DNA"/>
</dbReference>
<organism evidence="10 11">
    <name type="scientific">Brucella pecoris</name>
    <dbReference type="NCBI Taxonomy" id="867683"/>
    <lineage>
        <taxon>Bacteria</taxon>
        <taxon>Pseudomonadati</taxon>
        <taxon>Pseudomonadota</taxon>
        <taxon>Alphaproteobacteria</taxon>
        <taxon>Hyphomicrobiales</taxon>
        <taxon>Brucellaceae</taxon>
        <taxon>Brucella/Ochrobactrum group</taxon>
        <taxon>Brucella</taxon>
    </lineage>
</organism>
<dbReference type="InterPro" id="IPR012132">
    <property type="entry name" value="GMC_OxRdtase"/>
</dbReference>
<evidence type="ECO:0000259" key="7">
    <source>
        <dbReference type="PROSITE" id="PS00623"/>
    </source>
</evidence>
<evidence type="ECO:0000313" key="12">
    <source>
        <dbReference type="Proteomes" id="UP000553980"/>
    </source>
</evidence>
<dbReference type="EMBL" id="VEWK01000017">
    <property type="protein sequence ID" value="TNV08997.1"/>
    <property type="molecule type" value="Genomic_DNA"/>
</dbReference>
<accession>A0A5C5CCH7</accession>
<comment type="cofactor">
    <cofactor evidence="1 5">
        <name>FAD</name>
        <dbReference type="ChEBI" id="CHEBI:57692"/>
    </cofactor>
</comment>
<dbReference type="GO" id="GO:0050660">
    <property type="term" value="F:flavin adenine dinucleotide binding"/>
    <property type="evidence" value="ECO:0007669"/>
    <property type="project" value="InterPro"/>
</dbReference>
<reference evidence="9 12" key="3">
    <citation type="submission" date="2020-08" db="EMBL/GenBank/DDBJ databases">
        <title>Genomic Encyclopedia of Type Strains, Phase IV (KMG-IV): sequencing the most valuable type-strain genomes for metagenomic binning, comparative biology and taxonomic classification.</title>
        <authorList>
            <person name="Goeker M."/>
        </authorList>
    </citation>
    <scope>NUCLEOTIDE SEQUENCE [LARGE SCALE GENOMIC DNA]</scope>
    <source>
        <strain evidence="9 12">DSM 23868</strain>
    </source>
</reference>
<keyword evidence="3 6" id="KW-0285">Flavoprotein</keyword>
<evidence type="ECO:0000256" key="5">
    <source>
        <dbReference type="PIRSR" id="PIRSR000137-2"/>
    </source>
</evidence>
<evidence type="ECO:0000313" key="9">
    <source>
        <dbReference type="EMBL" id="MBB4095979.1"/>
    </source>
</evidence>
<evidence type="ECO:0000259" key="8">
    <source>
        <dbReference type="PROSITE" id="PS00624"/>
    </source>
</evidence>
<dbReference type="RefSeq" id="WP_140022833.1">
    <property type="nucleotide sequence ID" value="NZ_JACIEX010000016.1"/>
</dbReference>
<dbReference type="PROSITE" id="PS00623">
    <property type="entry name" value="GMC_OXRED_1"/>
    <property type="match status" value="1"/>
</dbReference>
<dbReference type="PANTHER" id="PTHR11552:SF147">
    <property type="entry name" value="CHOLINE DEHYDROGENASE, MITOCHONDRIAL"/>
    <property type="match status" value="1"/>
</dbReference>
<feature type="domain" description="Glucose-methanol-choline oxidoreductase N-terminal" evidence="7">
    <location>
        <begin position="79"/>
        <end position="102"/>
    </location>
</feature>
<evidence type="ECO:0000256" key="6">
    <source>
        <dbReference type="RuleBase" id="RU003968"/>
    </source>
</evidence>
<dbReference type="Gene3D" id="3.50.50.60">
    <property type="entry name" value="FAD/NAD(P)-binding domain"/>
    <property type="match status" value="1"/>
</dbReference>
<dbReference type="Pfam" id="PF00732">
    <property type="entry name" value="GMC_oxred_N"/>
    <property type="match status" value="1"/>
</dbReference>
<dbReference type="AlphaFoldDB" id="A0A5C5CCH7"/>
<reference evidence="10 11" key="1">
    <citation type="journal article" date="2011" name="Int. J. Syst. Evol. Microbiol.">
        <title>Ochrobactrum pecoris sp. nov., isolated from farm animals.</title>
        <authorList>
            <person name="Kampfer P."/>
            <person name="Huber B."/>
            <person name="Busse H.J."/>
            <person name="Scholz H.C."/>
            <person name="Tomaso H."/>
            <person name="Hotzel H."/>
            <person name="Melzer F."/>
        </authorList>
    </citation>
    <scope>NUCLEOTIDE SEQUENCE [LARGE SCALE GENOMIC DNA]</scope>
    <source>
        <strain evidence="10 11">08RB2639</strain>
    </source>
</reference>
<dbReference type="PROSITE" id="PS51257">
    <property type="entry name" value="PROKAR_LIPOPROTEIN"/>
    <property type="match status" value="1"/>
</dbReference>
<dbReference type="InterPro" id="IPR000172">
    <property type="entry name" value="GMC_OxRdtase_N"/>
</dbReference>
<feature type="binding site" evidence="5">
    <location>
        <position position="216"/>
    </location>
    <ligand>
        <name>FAD</name>
        <dbReference type="ChEBI" id="CHEBI:57692"/>
    </ligand>
</feature>
<gene>
    <name evidence="10" type="ORF">FIB18_22250</name>
    <name evidence="9" type="ORF">GGQ79_004532</name>
</gene>
<dbReference type="OrthoDB" id="9785276at2"/>
<dbReference type="SUPFAM" id="SSF54373">
    <property type="entry name" value="FAD-linked reductases, C-terminal domain"/>
    <property type="match status" value="1"/>
</dbReference>
<dbReference type="InterPro" id="IPR036188">
    <property type="entry name" value="FAD/NAD-bd_sf"/>
</dbReference>
<evidence type="ECO:0000256" key="2">
    <source>
        <dbReference type="ARBA" id="ARBA00010790"/>
    </source>
</evidence>
<dbReference type="Proteomes" id="UP000553980">
    <property type="component" value="Unassembled WGS sequence"/>
</dbReference>
<evidence type="ECO:0000313" key="10">
    <source>
        <dbReference type="EMBL" id="TNV08997.1"/>
    </source>
</evidence>
<comment type="caution">
    <text evidence="10">The sequence shown here is derived from an EMBL/GenBank/DDBJ whole genome shotgun (WGS) entry which is preliminary data.</text>
</comment>
<dbReference type="Proteomes" id="UP000313390">
    <property type="component" value="Unassembled WGS sequence"/>
</dbReference>
<comment type="similarity">
    <text evidence="2 6">Belongs to the GMC oxidoreductase family.</text>
</comment>
<evidence type="ECO:0000313" key="11">
    <source>
        <dbReference type="Proteomes" id="UP000313390"/>
    </source>
</evidence>
<dbReference type="GO" id="GO:0016614">
    <property type="term" value="F:oxidoreductase activity, acting on CH-OH group of donors"/>
    <property type="evidence" value="ECO:0007669"/>
    <property type="project" value="InterPro"/>
</dbReference>
<dbReference type="PROSITE" id="PS00624">
    <property type="entry name" value="GMC_OXRED_2"/>
    <property type="match status" value="1"/>
</dbReference>
<evidence type="ECO:0000256" key="3">
    <source>
        <dbReference type="ARBA" id="ARBA00022630"/>
    </source>
</evidence>
<dbReference type="SUPFAM" id="SSF51905">
    <property type="entry name" value="FAD/NAD(P)-binding domain"/>
    <property type="match status" value="1"/>
</dbReference>
<evidence type="ECO:0000256" key="1">
    <source>
        <dbReference type="ARBA" id="ARBA00001974"/>
    </source>
</evidence>
<feature type="domain" description="Glucose-methanol-choline oxidoreductase N-terminal" evidence="8">
    <location>
        <begin position="252"/>
        <end position="266"/>
    </location>
</feature>
<dbReference type="InterPro" id="IPR007867">
    <property type="entry name" value="GMC_OxRtase_C"/>
</dbReference>
<dbReference type="Gene3D" id="3.30.560.10">
    <property type="entry name" value="Glucose Oxidase, domain 3"/>
    <property type="match status" value="1"/>
</dbReference>
<protein>
    <submittedName>
        <fullName evidence="9">Choline dehydrogenase-like flavoprotein</fullName>
    </submittedName>
    <submittedName>
        <fullName evidence="10">GMC family oxidoreductase</fullName>
    </submittedName>
</protein>
<proteinExistence type="inferred from homology"/>
<reference evidence="10" key="2">
    <citation type="submission" date="2019-06" db="EMBL/GenBank/DDBJ databases">
        <authorList>
            <person name="Hu M."/>
        </authorList>
    </citation>
    <scope>NUCLEOTIDE SEQUENCE</scope>
    <source>
        <strain evidence="10">08RB2639</strain>
    </source>
</reference>